<keyword evidence="1" id="KW-0732">Signal</keyword>
<dbReference type="EMBL" id="BAABLK010000004">
    <property type="protein sequence ID" value="GAA5225558.1"/>
    <property type="molecule type" value="Genomic_DNA"/>
</dbReference>
<evidence type="ECO:0000313" key="3">
    <source>
        <dbReference type="Proteomes" id="UP001501257"/>
    </source>
</evidence>
<sequence length="139" mass="15095">MKQLFSILALSAMCLTAGCAKTGVVASSEMSPSTASESLELGKLDEIKNRYVKAGFHCDEWSIGDQLQLASASGSCEEGVRIGYFVDATDLEKQVAASRNWTEEYDLGKRSWVVGEDWIIETNEAKQVAKNLGGKIVII</sequence>
<organism evidence="2 3">
    <name type="scientific">Paeniglutamicibacter antarcticus</name>
    <dbReference type="NCBI Taxonomy" id="494023"/>
    <lineage>
        <taxon>Bacteria</taxon>
        <taxon>Bacillati</taxon>
        <taxon>Actinomycetota</taxon>
        <taxon>Actinomycetes</taxon>
        <taxon>Micrococcales</taxon>
        <taxon>Micrococcaceae</taxon>
        <taxon>Paeniglutamicibacter</taxon>
    </lineage>
</organism>
<feature type="chain" id="PRO_5047438660" description="Lipoprotein" evidence="1">
    <location>
        <begin position="23"/>
        <end position="139"/>
    </location>
</feature>
<feature type="signal peptide" evidence="1">
    <location>
        <begin position="1"/>
        <end position="22"/>
    </location>
</feature>
<accession>A0ABP9THJ7</accession>
<name>A0ABP9THJ7_9MICC</name>
<comment type="caution">
    <text evidence="2">The sequence shown here is derived from an EMBL/GenBank/DDBJ whole genome shotgun (WGS) entry which is preliminary data.</text>
</comment>
<evidence type="ECO:0000256" key="1">
    <source>
        <dbReference type="SAM" id="SignalP"/>
    </source>
</evidence>
<keyword evidence="3" id="KW-1185">Reference proteome</keyword>
<proteinExistence type="predicted"/>
<dbReference type="Proteomes" id="UP001501257">
    <property type="component" value="Unassembled WGS sequence"/>
</dbReference>
<evidence type="ECO:0008006" key="4">
    <source>
        <dbReference type="Google" id="ProtNLM"/>
    </source>
</evidence>
<protein>
    <recommendedName>
        <fullName evidence="4">Lipoprotein</fullName>
    </recommendedName>
</protein>
<gene>
    <name evidence="2" type="ORF">GCM10025778_00880</name>
</gene>
<reference evidence="3" key="1">
    <citation type="journal article" date="2019" name="Int. J. Syst. Evol. Microbiol.">
        <title>The Global Catalogue of Microorganisms (GCM) 10K type strain sequencing project: providing services to taxonomists for standard genome sequencing and annotation.</title>
        <authorList>
            <consortium name="The Broad Institute Genomics Platform"/>
            <consortium name="The Broad Institute Genome Sequencing Center for Infectious Disease"/>
            <person name="Wu L."/>
            <person name="Ma J."/>
        </authorList>
    </citation>
    <scope>NUCLEOTIDE SEQUENCE [LARGE SCALE GENOMIC DNA]</scope>
    <source>
        <strain evidence="3">JCM 18952</strain>
    </source>
</reference>
<evidence type="ECO:0000313" key="2">
    <source>
        <dbReference type="EMBL" id="GAA5225558.1"/>
    </source>
</evidence>
<dbReference type="RefSeq" id="WP_210100567.1">
    <property type="nucleotide sequence ID" value="NZ_BAABLK010000004.1"/>
</dbReference>
<dbReference type="PROSITE" id="PS51257">
    <property type="entry name" value="PROKAR_LIPOPROTEIN"/>
    <property type="match status" value="1"/>
</dbReference>